<dbReference type="EMBL" id="RCCJ01000001">
    <property type="protein sequence ID" value="RLJ70429.1"/>
    <property type="molecule type" value="Genomic_DNA"/>
</dbReference>
<evidence type="ECO:0000259" key="6">
    <source>
        <dbReference type="Pfam" id="PF01385"/>
    </source>
</evidence>
<keyword evidence="3" id="KW-0238">DNA-binding</keyword>
<evidence type="ECO:0000259" key="7">
    <source>
        <dbReference type="Pfam" id="PF07282"/>
    </source>
</evidence>
<keyword evidence="5" id="KW-0175">Coiled coil</keyword>
<evidence type="ECO:0000256" key="5">
    <source>
        <dbReference type="SAM" id="Coils"/>
    </source>
</evidence>
<keyword evidence="4" id="KW-0233">DNA recombination</keyword>
<dbReference type="OrthoDB" id="9147at2"/>
<dbReference type="GO" id="GO:0032196">
    <property type="term" value="P:transposition"/>
    <property type="evidence" value="ECO:0007669"/>
    <property type="project" value="UniProtKB-KW"/>
</dbReference>
<dbReference type="NCBIfam" id="NF040570">
    <property type="entry name" value="guided_TnpB"/>
    <property type="match status" value="1"/>
</dbReference>
<dbReference type="Pfam" id="PF07282">
    <property type="entry name" value="Cas12f1-like_TNB"/>
    <property type="match status" value="1"/>
</dbReference>
<sequence length="525" mass="61746">MSSGKRVLSIRVSGRERKRRVRTLLLDLAHFRNMLIILIREYYLLHREHLLNQSLLYGLVAKNYSCKYREELEKVLRNIEDSRELKEFLERLKAQKEKIDNPHYVQYVIRQVIKDFRSFFKSLECFRANPEKLREMPRLSKPKKLRYLINFSVEGNANTFKQEEDRLVIRLRNGKYLKVKLPKDFPYRVSSVRLKLFGDDLYVDVVYEQEVKGIEPKGDYRAGIDIGLDEMLSVVSENPEIKSFIVSGKEIKAFNQWFNKERAKLRSQMDYLKNEIRSGDYEDVSPLKKKLRELEIKEKVLSAQRKRWMENNLYKIARKLVDLLYKTGHKIIYIGKNAIESKNGIDLGKKTNREFVSIPFRRLVELIKYKAEELRMEVVEVDESYTSKTSPFADILKVQELGSQKFEEEDETKRKELEKEISELRKGSRSGNVFKDKVLGKVFHADLVGALNILRAGAKLLRLSFYENLRVLFTKLCNPVRFKLVDFLYLQVSPESLLGIGGSKQGVLIPAGWMEKQGYLDRFEI</sequence>
<feature type="domain" description="Probable transposase IS891/IS1136/IS1341" evidence="6">
    <location>
        <begin position="205"/>
        <end position="337"/>
    </location>
</feature>
<dbReference type="GO" id="GO:0006310">
    <property type="term" value="P:DNA recombination"/>
    <property type="evidence" value="ECO:0007669"/>
    <property type="project" value="UniProtKB-KW"/>
</dbReference>
<evidence type="ECO:0000256" key="1">
    <source>
        <dbReference type="ARBA" id="ARBA00008761"/>
    </source>
</evidence>
<dbReference type="GO" id="GO:0003677">
    <property type="term" value="F:DNA binding"/>
    <property type="evidence" value="ECO:0007669"/>
    <property type="project" value="UniProtKB-KW"/>
</dbReference>
<keyword evidence="9" id="KW-1185">Reference proteome</keyword>
<evidence type="ECO:0000313" key="8">
    <source>
        <dbReference type="EMBL" id="RLJ70429.1"/>
    </source>
</evidence>
<comment type="similarity">
    <text evidence="1">In the C-terminal section; belongs to the transposase 35 family.</text>
</comment>
<gene>
    <name evidence="8" type="ORF">BCF55_0701</name>
</gene>
<evidence type="ECO:0000256" key="4">
    <source>
        <dbReference type="ARBA" id="ARBA00023172"/>
    </source>
</evidence>
<accession>A0A497XQL5</accession>
<feature type="domain" description="Cas12f1-like TNB" evidence="7">
    <location>
        <begin position="360"/>
        <end position="453"/>
    </location>
</feature>
<dbReference type="InterPro" id="IPR010095">
    <property type="entry name" value="Cas12f1-like_TNB"/>
</dbReference>
<evidence type="ECO:0000313" key="9">
    <source>
        <dbReference type="Proteomes" id="UP000267841"/>
    </source>
</evidence>
<dbReference type="NCBIfam" id="TIGR01766">
    <property type="entry name" value="IS200/IS605 family accessory protein TnpB-like domain"/>
    <property type="match status" value="1"/>
</dbReference>
<dbReference type="InterPro" id="IPR001959">
    <property type="entry name" value="Transposase"/>
</dbReference>
<protein>
    <submittedName>
        <fullName evidence="8">IS605 OrfB family transposase</fullName>
    </submittedName>
</protein>
<keyword evidence="2" id="KW-0815">Transposition</keyword>
<organism evidence="8 9">
    <name type="scientific">Hydrogenivirga caldilitoris</name>
    <dbReference type="NCBI Taxonomy" id="246264"/>
    <lineage>
        <taxon>Bacteria</taxon>
        <taxon>Pseudomonadati</taxon>
        <taxon>Aquificota</taxon>
        <taxon>Aquificia</taxon>
        <taxon>Aquificales</taxon>
        <taxon>Aquificaceae</taxon>
        <taxon>Hydrogenivirga</taxon>
    </lineage>
</organism>
<proteinExistence type="inferred from homology"/>
<dbReference type="Pfam" id="PF01385">
    <property type="entry name" value="OrfB_IS605"/>
    <property type="match status" value="1"/>
</dbReference>
<dbReference type="RefSeq" id="WP_121010035.1">
    <property type="nucleotide sequence ID" value="NZ_RCCJ01000001.1"/>
</dbReference>
<dbReference type="Proteomes" id="UP000267841">
    <property type="component" value="Unassembled WGS sequence"/>
</dbReference>
<reference evidence="8 9" key="1">
    <citation type="submission" date="2018-10" db="EMBL/GenBank/DDBJ databases">
        <title>Genomic Encyclopedia of Archaeal and Bacterial Type Strains, Phase II (KMG-II): from individual species to whole genera.</title>
        <authorList>
            <person name="Goeker M."/>
        </authorList>
    </citation>
    <scope>NUCLEOTIDE SEQUENCE [LARGE SCALE GENOMIC DNA]</scope>
    <source>
        <strain evidence="8 9">DSM 16510</strain>
    </source>
</reference>
<evidence type="ECO:0000256" key="2">
    <source>
        <dbReference type="ARBA" id="ARBA00022578"/>
    </source>
</evidence>
<dbReference type="AlphaFoldDB" id="A0A497XQL5"/>
<comment type="caution">
    <text evidence="8">The sequence shown here is derived from an EMBL/GenBank/DDBJ whole genome shotgun (WGS) entry which is preliminary data.</text>
</comment>
<evidence type="ECO:0000256" key="3">
    <source>
        <dbReference type="ARBA" id="ARBA00023125"/>
    </source>
</evidence>
<name>A0A497XQL5_9AQUI</name>
<feature type="coiled-coil region" evidence="5">
    <location>
        <begin position="72"/>
        <end position="99"/>
    </location>
</feature>